<comment type="caution">
    <text evidence="3">The sequence shown here is derived from an EMBL/GenBank/DDBJ whole genome shotgun (WGS) entry which is preliminary data.</text>
</comment>
<dbReference type="AlphaFoldDB" id="A0A4U5LZK2"/>
<dbReference type="EMBL" id="AZBU02000011">
    <property type="protein sequence ID" value="TKR61779.1"/>
    <property type="molecule type" value="Genomic_DNA"/>
</dbReference>
<reference evidence="3 4" key="2">
    <citation type="journal article" date="2019" name="G3 (Bethesda)">
        <title>Hybrid Assembly of the Genome of the Entomopathogenic Nematode Steinernema carpocapsae Identifies the X-Chromosome.</title>
        <authorList>
            <person name="Serra L."/>
            <person name="Macchietto M."/>
            <person name="Macias-Munoz A."/>
            <person name="McGill C.J."/>
            <person name="Rodriguez I.M."/>
            <person name="Rodriguez B."/>
            <person name="Murad R."/>
            <person name="Mortazavi A."/>
        </authorList>
    </citation>
    <scope>NUCLEOTIDE SEQUENCE [LARGE SCALE GENOMIC DNA]</scope>
    <source>
        <strain evidence="3 4">ALL</strain>
    </source>
</reference>
<protein>
    <recommendedName>
        <fullName evidence="5">MARVEL domain-containing protein</fullName>
    </recommendedName>
</protein>
<evidence type="ECO:0000313" key="3">
    <source>
        <dbReference type="EMBL" id="TKR61779.1"/>
    </source>
</evidence>
<keyword evidence="2" id="KW-1133">Transmembrane helix</keyword>
<dbReference type="STRING" id="34508.A0A4U5LZK2"/>
<reference evidence="3 4" key="1">
    <citation type="journal article" date="2015" name="Genome Biol.">
        <title>Comparative genomics of Steinernema reveals deeply conserved gene regulatory networks.</title>
        <authorList>
            <person name="Dillman A.R."/>
            <person name="Macchietto M."/>
            <person name="Porter C.F."/>
            <person name="Rogers A."/>
            <person name="Williams B."/>
            <person name="Antoshechkin I."/>
            <person name="Lee M.M."/>
            <person name="Goodwin Z."/>
            <person name="Lu X."/>
            <person name="Lewis E.E."/>
            <person name="Goodrich-Blair H."/>
            <person name="Stock S.P."/>
            <person name="Adams B.J."/>
            <person name="Sternberg P.W."/>
            <person name="Mortazavi A."/>
        </authorList>
    </citation>
    <scope>NUCLEOTIDE SEQUENCE [LARGE SCALE GENOMIC DNA]</scope>
    <source>
        <strain evidence="3 4">ALL</strain>
    </source>
</reference>
<keyword evidence="2" id="KW-0472">Membrane</keyword>
<proteinExistence type="predicted"/>
<gene>
    <name evidence="3" type="ORF">L596_028844</name>
</gene>
<keyword evidence="2" id="KW-0812">Transmembrane</keyword>
<sequence>MTHINMPPVTTEPKVTQSTTQQRVIVTDTLSPNPFSASSSSFRSKSFRPVSPNCAEPHLLFRRVFASSRRVHNPRSRQPVPCSSPMTASGQPAAAVLDRLRASPGRGRGPSHPRTQKGVHRAVRAVASLKLLLLLCAWRPIVYGLCDFGRNFSFCYKRQEEEMSSPQVYSGASLGIRLFIVLLVLISMILIMTAPGVCFWRTINGQQTSQEICPPSNSLFPMNIDRWNSAIHFQMRGQNVWGQLAVIIISIIFAIPSVIFSCLQFANGNSMAVPQMLISGVCVIVFLVLGAVETWYATGFDHMQAFIRNIGGGTFSGCAGFPGCETGFVVKGWAAAAAFLFLSAILFCIDVVLVFLRKDNSSARSVILHRSTARASY</sequence>
<feature type="transmembrane region" description="Helical" evidence="2">
    <location>
        <begin position="278"/>
        <end position="298"/>
    </location>
</feature>
<evidence type="ECO:0000313" key="4">
    <source>
        <dbReference type="Proteomes" id="UP000298663"/>
    </source>
</evidence>
<evidence type="ECO:0000256" key="2">
    <source>
        <dbReference type="SAM" id="Phobius"/>
    </source>
</evidence>
<accession>A0A4U5LZK2</accession>
<feature type="transmembrane region" description="Helical" evidence="2">
    <location>
        <begin position="244"/>
        <end position="266"/>
    </location>
</feature>
<feature type="region of interest" description="Disordered" evidence="1">
    <location>
        <begin position="70"/>
        <end position="89"/>
    </location>
</feature>
<feature type="transmembrane region" description="Helical" evidence="2">
    <location>
        <begin position="174"/>
        <end position="200"/>
    </location>
</feature>
<evidence type="ECO:0000256" key="1">
    <source>
        <dbReference type="SAM" id="MobiDB-lite"/>
    </source>
</evidence>
<keyword evidence="4" id="KW-1185">Reference proteome</keyword>
<feature type="transmembrane region" description="Helical" evidence="2">
    <location>
        <begin position="336"/>
        <end position="356"/>
    </location>
</feature>
<feature type="transmembrane region" description="Helical" evidence="2">
    <location>
        <begin position="310"/>
        <end position="330"/>
    </location>
</feature>
<evidence type="ECO:0008006" key="5">
    <source>
        <dbReference type="Google" id="ProtNLM"/>
    </source>
</evidence>
<dbReference type="OrthoDB" id="5867060at2759"/>
<dbReference type="Proteomes" id="UP000298663">
    <property type="component" value="Unassembled WGS sequence"/>
</dbReference>
<organism evidence="3 4">
    <name type="scientific">Steinernema carpocapsae</name>
    <name type="common">Entomopathogenic nematode</name>
    <dbReference type="NCBI Taxonomy" id="34508"/>
    <lineage>
        <taxon>Eukaryota</taxon>
        <taxon>Metazoa</taxon>
        <taxon>Ecdysozoa</taxon>
        <taxon>Nematoda</taxon>
        <taxon>Chromadorea</taxon>
        <taxon>Rhabditida</taxon>
        <taxon>Tylenchina</taxon>
        <taxon>Panagrolaimomorpha</taxon>
        <taxon>Strongyloidoidea</taxon>
        <taxon>Steinernematidae</taxon>
        <taxon>Steinernema</taxon>
    </lineage>
</organism>
<name>A0A4U5LZK2_STECR</name>